<dbReference type="Proteomes" id="UP000216225">
    <property type="component" value="Unassembled WGS sequence"/>
</dbReference>
<dbReference type="AlphaFoldDB" id="A0A3R7FEZ5"/>
<sequence length="483" mass="52212">MNKVLGFVPDADPATPGLLLDCTNLLPSELGMRPGPTMASVGVAPLAQEVRGALAAIDLNGNRLNVVGTDAGLYTLNGGDWSDISGPGSPFALGNEERWALAQFANSTMASCRTVGMRMATGGSFASVAGAPKAKILAVLKGFVMAFNTVDGTYGDSPDRWWCSAYLNAGDWTPNVSTLCTTGRLVESGGEITAAHRLGDDIIVYKRRSTYVGRYTGPAEVWNFTQVDSDVGCVGQDAVCDTGKTHFFIGDDDIYVFDGVQVRPVGRGVLRDWFAQVRSPKHAHRSQAFWDKQNQLAWFFFPSIHGGGELDYGLVYHPSSNKWGRANHSIRALVRYASPAASYDGGSELVTTFDSGPDIEFDSPFWAESQELMAGFDAQNRLVSFAGVAGPSSFTSGDHGDEDQQTHCDRLVLRLRGEPASGWATGFAKDDGGVESKMASVAIRDDGAFDMRQRGRWHRFKVDMTGDYTLIGLRPRLKNAGYR</sequence>
<gene>
    <name evidence="1" type="ORF">CE154_011480</name>
</gene>
<proteinExistence type="predicted"/>
<comment type="caution">
    <text evidence="1">The sequence shown here is derived from an EMBL/GenBank/DDBJ whole genome shotgun (WGS) entry which is preliminary data.</text>
</comment>
<dbReference type="EMBL" id="NKDB02000002">
    <property type="protein sequence ID" value="RKJ96637.1"/>
    <property type="molecule type" value="Genomic_DNA"/>
</dbReference>
<name>A0A3R7FEZ5_9BURK</name>
<dbReference type="RefSeq" id="WP_094438199.1">
    <property type="nucleotide sequence ID" value="NZ_NKDB02000002.1"/>
</dbReference>
<organism evidence="1 2">
    <name type="scientific">Alicycliphilus denitrificans</name>
    <dbReference type="NCBI Taxonomy" id="179636"/>
    <lineage>
        <taxon>Bacteria</taxon>
        <taxon>Pseudomonadati</taxon>
        <taxon>Pseudomonadota</taxon>
        <taxon>Betaproteobacteria</taxon>
        <taxon>Burkholderiales</taxon>
        <taxon>Comamonadaceae</taxon>
        <taxon>Alicycliphilus</taxon>
    </lineage>
</organism>
<evidence type="ECO:0000313" key="2">
    <source>
        <dbReference type="Proteomes" id="UP000216225"/>
    </source>
</evidence>
<reference evidence="1 2" key="1">
    <citation type="submission" date="2018-09" db="EMBL/GenBank/DDBJ databases">
        <title>Genome comparison of Alicycliphilus sp. BQ1, a polyurethanolytic bacterium, with its closest phylogenetic relatives Alicycliphilus denitrificans BC and K601, unable to attack polyurethane.</title>
        <authorList>
            <person name="Loza-Tavera H."/>
            <person name="Lozano L."/>
            <person name="Cevallos M."/>
            <person name="Maya-Lucas O."/>
            <person name="Garcia-Mena J."/>
            <person name="Hernandez J."/>
        </authorList>
    </citation>
    <scope>NUCLEOTIDE SEQUENCE [LARGE SCALE GENOMIC DNA]</scope>
    <source>
        <strain evidence="1 2">BQ1</strain>
    </source>
</reference>
<accession>A0A3R7FEZ5</accession>
<protein>
    <submittedName>
        <fullName evidence="1">Uncharacterized protein</fullName>
    </submittedName>
</protein>
<evidence type="ECO:0000313" key="1">
    <source>
        <dbReference type="EMBL" id="RKJ96637.1"/>
    </source>
</evidence>